<comment type="caution">
    <text evidence="2">The sequence shown here is derived from an EMBL/GenBank/DDBJ whole genome shotgun (WGS) entry which is preliminary data.</text>
</comment>
<dbReference type="Proteomes" id="UP001595533">
    <property type="component" value="Unassembled WGS sequence"/>
</dbReference>
<protein>
    <recommendedName>
        <fullName evidence="4">ABC transporter permease</fullName>
    </recommendedName>
</protein>
<evidence type="ECO:0008006" key="4">
    <source>
        <dbReference type="Google" id="ProtNLM"/>
    </source>
</evidence>
<keyword evidence="1" id="KW-0472">Membrane</keyword>
<feature type="transmembrane region" description="Helical" evidence="1">
    <location>
        <begin position="20"/>
        <end position="39"/>
    </location>
</feature>
<keyword evidence="1" id="KW-1133">Transmembrane helix</keyword>
<feature type="transmembrane region" description="Helical" evidence="1">
    <location>
        <begin position="127"/>
        <end position="158"/>
    </location>
</feature>
<keyword evidence="1" id="KW-0812">Transmembrane</keyword>
<feature type="transmembrane region" description="Helical" evidence="1">
    <location>
        <begin position="83"/>
        <end position="101"/>
    </location>
</feature>
<reference evidence="3" key="1">
    <citation type="journal article" date="2019" name="Int. J. Syst. Evol. Microbiol.">
        <title>The Global Catalogue of Microorganisms (GCM) 10K type strain sequencing project: providing services to taxonomists for standard genome sequencing and annotation.</title>
        <authorList>
            <consortium name="The Broad Institute Genomics Platform"/>
            <consortium name="The Broad Institute Genome Sequencing Center for Infectious Disease"/>
            <person name="Wu L."/>
            <person name="Ma J."/>
        </authorList>
    </citation>
    <scope>NUCLEOTIDE SEQUENCE [LARGE SCALE GENOMIC DNA]</scope>
    <source>
        <strain evidence="3">KCTC 42953</strain>
    </source>
</reference>
<gene>
    <name evidence="2" type="ORF">ACFODZ_09980</name>
</gene>
<accession>A0ABV7JCH5</accession>
<dbReference type="RefSeq" id="WP_077411269.1">
    <property type="nucleotide sequence ID" value="NZ_JBHRTS010000004.1"/>
</dbReference>
<evidence type="ECO:0000313" key="3">
    <source>
        <dbReference type="Proteomes" id="UP001595533"/>
    </source>
</evidence>
<name>A0ABV7JCH5_9GAMM</name>
<feature type="transmembrane region" description="Helical" evidence="1">
    <location>
        <begin position="211"/>
        <end position="228"/>
    </location>
</feature>
<proteinExistence type="predicted"/>
<evidence type="ECO:0000256" key="1">
    <source>
        <dbReference type="SAM" id="Phobius"/>
    </source>
</evidence>
<evidence type="ECO:0000313" key="2">
    <source>
        <dbReference type="EMBL" id="MFC3194564.1"/>
    </source>
</evidence>
<feature type="transmembrane region" description="Helical" evidence="1">
    <location>
        <begin position="178"/>
        <end position="199"/>
    </location>
</feature>
<dbReference type="EMBL" id="JBHRTS010000004">
    <property type="protein sequence ID" value="MFC3194564.1"/>
    <property type="molecule type" value="Genomic_DNA"/>
</dbReference>
<feature type="transmembrane region" description="Helical" evidence="1">
    <location>
        <begin position="292"/>
        <end position="309"/>
    </location>
</feature>
<sequence length="316" mass="35659">MNTFKALLMREYWEHRGAFLKTPLIIGAITIVILLLAYFTTERFDLKINSGQAIELGAKQLENIDPEKITSALDIFMLSTGSLYHFVLFIVIFFFLLGSLYDDRKDGSILFWKSLPVSDLQTVMSKLVTAIIVVPLMFTACLIISHLAFYLVLSVLLLFNGVNPFTLLWANIDYINNWGAFLIGCLAQAAWALPIYGWLLFASSFSKRRPFLLAVFAPLLAGFVWYWYNAIVEFNVLKIGVLKTIGVLMAKATTPFTSGLGFDFENVDFDPTQQTNLELIRTMLNGLTSSNIYYGLLFAAVVIALAVYVRRFRNTT</sequence>
<organism evidence="2 3">
    <name type="scientific">Marinicella sediminis</name>
    <dbReference type="NCBI Taxonomy" id="1792834"/>
    <lineage>
        <taxon>Bacteria</taxon>
        <taxon>Pseudomonadati</taxon>
        <taxon>Pseudomonadota</taxon>
        <taxon>Gammaproteobacteria</taxon>
        <taxon>Lysobacterales</taxon>
        <taxon>Marinicellaceae</taxon>
        <taxon>Marinicella</taxon>
    </lineage>
</organism>
<keyword evidence="3" id="KW-1185">Reference proteome</keyword>